<accession>A0A395NLQ5</accession>
<reference evidence="1 2" key="1">
    <citation type="journal article" date="2018" name="PLoS Pathog.">
        <title>Evolution of structural diversity of trichothecenes, a family of toxins produced by plant pathogenic and entomopathogenic fungi.</title>
        <authorList>
            <person name="Proctor R.H."/>
            <person name="McCormick S.P."/>
            <person name="Kim H.S."/>
            <person name="Cardoza R.E."/>
            <person name="Stanley A.M."/>
            <person name="Lindo L."/>
            <person name="Kelly A."/>
            <person name="Brown D.W."/>
            <person name="Lee T."/>
            <person name="Vaughan M.M."/>
            <person name="Alexander N.J."/>
            <person name="Busman M."/>
            <person name="Gutierrez S."/>
        </authorList>
    </citation>
    <scope>NUCLEOTIDE SEQUENCE [LARGE SCALE GENOMIC DNA]</scope>
    <source>
        <strain evidence="1 2">IBT 40837</strain>
    </source>
</reference>
<dbReference type="Proteomes" id="UP000266272">
    <property type="component" value="Unassembled WGS sequence"/>
</dbReference>
<gene>
    <name evidence="1" type="ORF">TARUN_5385</name>
</gene>
<name>A0A395NLQ5_TRIAR</name>
<evidence type="ECO:0000313" key="2">
    <source>
        <dbReference type="Proteomes" id="UP000266272"/>
    </source>
</evidence>
<sequence>MCALLRIIPVESRSVNSAALCCSSGQVSFLVKVLTGPSFELRDISADYPDETARLGWTADLRFLLADCLSMSRFSISHADTQLAESIYTATWRWHGAVATLTRRRRVAFAPYYVLQIMGSGLLFSGRRLKQQTRNSFPCPASNVFGDDSKLPLAQVGLCISRNPLAPAGSS</sequence>
<organism evidence="1 2">
    <name type="scientific">Trichoderma arundinaceum</name>
    <dbReference type="NCBI Taxonomy" id="490622"/>
    <lineage>
        <taxon>Eukaryota</taxon>
        <taxon>Fungi</taxon>
        <taxon>Dikarya</taxon>
        <taxon>Ascomycota</taxon>
        <taxon>Pezizomycotina</taxon>
        <taxon>Sordariomycetes</taxon>
        <taxon>Hypocreomycetidae</taxon>
        <taxon>Hypocreales</taxon>
        <taxon>Hypocreaceae</taxon>
        <taxon>Trichoderma</taxon>
    </lineage>
</organism>
<proteinExistence type="predicted"/>
<dbReference type="EMBL" id="PXOA01000323">
    <property type="protein sequence ID" value="RFU76854.1"/>
    <property type="molecule type" value="Genomic_DNA"/>
</dbReference>
<protein>
    <submittedName>
        <fullName evidence="1">Uncharacterized protein</fullName>
    </submittedName>
</protein>
<keyword evidence="2" id="KW-1185">Reference proteome</keyword>
<dbReference type="AlphaFoldDB" id="A0A395NLQ5"/>
<evidence type="ECO:0000313" key="1">
    <source>
        <dbReference type="EMBL" id="RFU76854.1"/>
    </source>
</evidence>
<comment type="caution">
    <text evidence="1">The sequence shown here is derived from an EMBL/GenBank/DDBJ whole genome shotgun (WGS) entry which is preliminary data.</text>
</comment>